<dbReference type="PANTHER" id="PTHR36933:SF1">
    <property type="entry name" value="SLL0788 PROTEIN"/>
    <property type="match status" value="1"/>
</dbReference>
<dbReference type="PROSITE" id="PS51257">
    <property type="entry name" value="PROKAR_LIPOPROTEIN"/>
    <property type="match status" value="1"/>
</dbReference>
<feature type="chain" id="PRO_5045818245" evidence="1">
    <location>
        <begin position="23"/>
        <end position="198"/>
    </location>
</feature>
<dbReference type="InterPro" id="IPR005183">
    <property type="entry name" value="DUF305_CopM-like"/>
</dbReference>
<dbReference type="RefSeq" id="WP_254570687.1">
    <property type="nucleotide sequence ID" value="NZ_CP098502.1"/>
</dbReference>
<name>A0ABY5DQM3_9ACTN</name>
<dbReference type="PANTHER" id="PTHR36933">
    <property type="entry name" value="SLL0788 PROTEIN"/>
    <property type="match status" value="1"/>
</dbReference>
<dbReference type="Pfam" id="PF03713">
    <property type="entry name" value="DUF305"/>
    <property type="match status" value="1"/>
</dbReference>
<dbReference type="EMBL" id="CP098502">
    <property type="protein sequence ID" value="UTI63971.1"/>
    <property type="molecule type" value="Genomic_DNA"/>
</dbReference>
<organism evidence="3 4">
    <name type="scientific">Paraconexibacter antarcticus</name>
    <dbReference type="NCBI Taxonomy" id="2949664"/>
    <lineage>
        <taxon>Bacteria</taxon>
        <taxon>Bacillati</taxon>
        <taxon>Actinomycetota</taxon>
        <taxon>Thermoleophilia</taxon>
        <taxon>Solirubrobacterales</taxon>
        <taxon>Paraconexibacteraceae</taxon>
        <taxon>Paraconexibacter</taxon>
    </lineage>
</organism>
<reference evidence="3 4" key="1">
    <citation type="submission" date="2022-06" db="EMBL/GenBank/DDBJ databases">
        <title>Paraconexibacter antarcticus.</title>
        <authorList>
            <person name="Kim C.S."/>
        </authorList>
    </citation>
    <scope>NUCLEOTIDE SEQUENCE [LARGE SCALE GENOMIC DNA]</scope>
    <source>
        <strain evidence="3 4">02-257</strain>
    </source>
</reference>
<dbReference type="InterPro" id="IPR012347">
    <property type="entry name" value="Ferritin-like"/>
</dbReference>
<feature type="domain" description="DUF305" evidence="2">
    <location>
        <begin position="43"/>
        <end position="182"/>
    </location>
</feature>
<dbReference type="Proteomes" id="UP001056035">
    <property type="component" value="Chromosome"/>
</dbReference>
<keyword evidence="1" id="KW-0732">Signal</keyword>
<evidence type="ECO:0000313" key="4">
    <source>
        <dbReference type="Proteomes" id="UP001056035"/>
    </source>
</evidence>
<sequence length="198" mass="20741">MSIIIRRALPVIVVAVMAAAFVAGCGGSDSKKDPSTSAGNVTDRAFVNDMTPHHRSAIAMATVALARADHVEIKTLAANIISGQKRELTLMAGFKNTLSAGDGKSTLGRSMHAMGMDMNAAALKTAAPFDKAFIQMMSPHHAGAVAMARTELAKGKDPKVKALARQIIAAQTSEIAQMKAWLTKWYPGTSDSTGMGMG</sequence>
<keyword evidence="4" id="KW-1185">Reference proteome</keyword>
<proteinExistence type="predicted"/>
<accession>A0ABY5DQM3</accession>
<protein>
    <submittedName>
        <fullName evidence="3">DUF305 domain-containing protein</fullName>
    </submittedName>
</protein>
<evidence type="ECO:0000259" key="2">
    <source>
        <dbReference type="Pfam" id="PF03713"/>
    </source>
</evidence>
<evidence type="ECO:0000313" key="3">
    <source>
        <dbReference type="EMBL" id="UTI63971.1"/>
    </source>
</evidence>
<dbReference type="Gene3D" id="1.20.1260.10">
    <property type="match status" value="1"/>
</dbReference>
<gene>
    <name evidence="3" type="ORF">NBH00_21845</name>
</gene>
<evidence type="ECO:0000256" key="1">
    <source>
        <dbReference type="SAM" id="SignalP"/>
    </source>
</evidence>
<feature type="signal peptide" evidence="1">
    <location>
        <begin position="1"/>
        <end position="22"/>
    </location>
</feature>